<evidence type="ECO:0000313" key="1">
    <source>
        <dbReference type="EMBL" id="ADP34414.1"/>
    </source>
</evidence>
<proteinExistence type="predicted"/>
<dbReference type="EMBL" id="CP002207">
    <property type="protein sequence ID" value="ADP34414.1"/>
    <property type="molecule type" value="Genomic_DNA"/>
</dbReference>
<sequence>MRAQAKLIQAHEAWRLFNPAFDVVRIFQLANLDDTKPRRIKHFNF</sequence>
<reference evidence="1 2" key="1">
    <citation type="journal article" date="2011" name="Front. Microbiol.">
        <title>Genomic signatures of strain selection and enhancement in Bacillus atrophaeus var. globigii, a historical biowarfare simulant.</title>
        <authorList>
            <person name="Gibbons H.S."/>
            <person name="Broomall S.M."/>
            <person name="McNew L.A."/>
            <person name="Daligault H."/>
            <person name="Chapman C."/>
            <person name="Bruce D."/>
            <person name="Karavis M."/>
            <person name="Krepps M."/>
            <person name="McGregor P.A."/>
            <person name="Hong C."/>
            <person name="Park K.H."/>
            <person name="Akmal A."/>
            <person name="Feldman A."/>
            <person name="Lin J.S."/>
            <person name="Chang W.E."/>
            <person name="Higgs B.W."/>
            <person name="Demirev P."/>
            <person name="Lindquist J."/>
            <person name="Liem A."/>
            <person name="Fochler E."/>
            <person name="Read T.D."/>
            <person name="Tapia R."/>
            <person name="Johnson S."/>
            <person name="Bishop-Lilly K.A."/>
            <person name="Detter C."/>
            <person name="Han C."/>
            <person name="Sozhamannan S."/>
            <person name="Rosenzweig C.N."/>
            <person name="Skowronski E.W."/>
        </authorList>
    </citation>
    <scope>NUCLEOTIDE SEQUENCE [LARGE SCALE GENOMIC DNA]</scope>
    <source>
        <strain evidence="1 2">1942</strain>
    </source>
</reference>
<gene>
    <name evidence="1" type="ordered locus">BATR1942_17485</name>
</gene>
<accession>A0ABM5M2L1</accession>
<evidence type="ECO:0000313" key="2">
    <source>
        <dbReference type="Proteomes" id="UP000006867"/>
    </source>
</evidence>
<evidence type="ECO:0008006" key="3">
    <source>
        <dbReference type="Google" id="ProtNLM"/>
    </source>
</evidence>
<protein>
    <recommendedName>
        <fullName evidence="3">Transposase</fullName>
    </recommendedName>
</protein>
<dbReference type="Proteomes" id="UP000006867">
    <property type="component" value="Chromosome"/>
</dbReference>
<name>A0ABM5M2L1_BACA1</name>
<keyword evidence="2" id="KW-1185">Reference proteome</keyword>
<organism evidence="1 2">
    <name type="scientific">Bacillus atrophaeus (strain 1942)</name>
    <dbReference type="NCBI Taxonomy" id="720555"/>
    <lineage>
        <taxon>Bacteria</taxon>
        <taxon>Bacillati</taxon>
        <taxon>Bacillota</taxon>
        <taxon>Bacilli</taxon>
        <taxon>Bacillales</taxon>
        <taxon>Bacillaceae</taxon>
        <taxon>Bacillus</taxon>
    </lineage>
</organism>